<evidence type="ECO:0000313" key="3">
    <source>
        <dbReference type="Proteomes" id="UP000092993"/>
    </source>
</evidence>
<proteinExistence type="predicted"/>
<name>A0A1C7MTK6_GRIFR</name>
<evidence type="ECO:0000256" key="1">
    <source>
        <dbReference type="SAM" id="MobiDB-lite"/>
    </source>
</evidence>
<sequence>MPDWASPPNSNTPTAGQSRNNHSSLRERDPAGACGIQWCGKPLVEEHTLAQLRGDAAKLKSHRAMRQLLLKYVNRDDWPVADKFGDQLSKDNAKRLRVFADSDDEYFPRWERRMGGW</sequence>
<comment type="caution">
    <text evidence="2">The sequence shown here is derived from an EMBL/GenBank/DDBJ whole genome shotgun (WGS) entry which is preliminary data.</text>
</comment>
<protein>
    <submittedName>
        <fullName evidence="2">Uncharacterized protein</fullName>
    </submittedName>
</protein>
<gene>
    <name evidence="2" type="ORF">A0H81_01929</name>
</gene>
<accession>A0A1C7MTK6</accession>
<feature type="region of interest" description="Disordered" evidence="1">
    <location>
        <begin position="1"/>
        <end position="28"/>
    </location>
</feature>
<keyword evidence="3" id="KW-1185">Reference proteome</keyword>
<feature type="compositionally biased region" description="Polar residues" evidence="1">
    <location>
        <begin position="7"/>
        <end position="23"/>
    </location>
</feature>
<dbReference type="AlphaFoldDB" id="A0A1C7MTK6"/>
<reference evidence="2 3" key="1">
    <citation type="submission" date="2016-03" db="EMBL/GenBank/DDBJ databases">
        <title>Whole genome sequencing of Grifola frondosa 9006-11.</title>
        <authorList>
            <person name="Min B."/>
            <person name="Park H."/>
            <person name="Kim J.-G."/>
            <person name="Cho H."/>
            <person name="Oh Y.-L."/>
            <person name="Kong W.-S."/>
            <person name="Choi I.-G."/>
        </authorList>
    </citation>
    <scope>NUCLEOTIDE SEQUENCE [LARGE SCALE GENOMIC DNA]</scope>
    <source>
        <strain evidence="2 3">9006-11</strain>
    </source>
</reference>
<dbReference type="Proteomes" id="UP000092993">
    <property type="component" value="Unassembled WGS sequence"/>
</dbReference>
<organism evidence="2 3">
    <name type="scientific">Grifola frondosa</name>
    <name type="common">Maitake</name>
    <name type="synonym">Polyporus frondosus</name>
    <dbReference type="NCBI Taxonomy" id="5627"/>
    <lineage>
        <taxon>Eukaryota</taxon>
        <taxon>Fungi</taxon>
        <taxon>Dikarya</taxon>
        <taxon>Basidiomycota</taxon>
        <taxon>Agaricomycotina</taxon>
        <taxon>Agaricomycetes</taxon>
        <taxon>Polyporales</taxon>
        <taxon>Grifolaceae</taxon>
        <taxon>Grifola</taxon>
    </lineage>
</organism>
<evidence type="ECO:0000313" key="2">
    <source>
        <dbReference type="EMBL" id="OBZ78264.1"/>
    </source>
</evidence>
<dbReference type="EMBL" id="LUGG01000002">
    <property type="protein sequence ID" value="OBZ78264.1"/>
    <property type="molecule type" value="Genomic_DNA"/>
</dbReference>